<dbReference type="Gene3D" id="1.10.10.10">
    <property type="entry name" value="Winged helix-like DNA-binding domain superfamily/Winged helix DNA-binding domain"/>
    <property type="match status" value="1"/>
</dbReference>
<dbReference type="Pfam" id="PF07702">
    <property type="entry name" value="UTRA"/>
    <property type="match status" value="1"/>
</dbReference>
<dbReference type="RefSeq" id="WP_124229927.1">
    <property type="nucleotide sequence ID" value="NZ_RQKF01000009.1"/>
</dbReference>
<dbReference type="AlphaFoldDB" id="A0A6L9EII0"/>
<comment type="caution">
    <text evidence="5">The sequence shown here is derived from an EMBL/GenBank/DDBJ whole genome shotgun (WGS) entry which is preliminary data.</text>
</comment>
<gene>
    <name evidence="5" type="ORF">GND98_000530</name>
</gene>
<dbReference type="SMART" id="SM00866">
    <property type="entry name" value="UTRA"/>
    <property type="match status" value="1"/>
</dbReference>
<dbReference type="GO" id="GO:0045892">
    <property type="term" value="P:negative regulation of DNA-templated transcription"/>
    <property type="evidence" value="ECO:0007669"/>
    <property type="project" value="TreeGrafter"/>
</dbReference>
<dbReference type="Pfam" id="PF00392">
    <property type="entry name" value="GntR"/>
    <property type="match status" value="1"/>
</dbReference>
<evidence type="ECO:0000256" key="2">
    <source>
        <dbReference type="ARBA" id="ARBA00023015"/>
    </source>
</evidence>
<reference evidence="5 6" key="1">
    <citation type="submission" date="2020-01" db="EMBL/GenBank/DDBJ databases">
        <title>Genome sequence of a 1,3-propanediol producer, Clostridium butyricum S3.</title>
        <authorList>
            <person name="Zhou J."/>
        </authorList>
    </citation>
    <scope>NUCLEOTIDE SEQUENCE [LARGE SCALE GENOMIC DNA]</scope>
    <source>
        <strain evidence="5 6">S3</strain>
    </source>
</reference>
<dbReference type="Proteomes" id="UP000474042">
    <property type="component" value="Unassembled WGS sequence"/>
</dbReference>
<dbReference type="GO" id="GO:0003700">
    <property type="term" value="F:DNA-binding transcription factor activity"/>
    <property type="evidence" value="ECO:0007669"/>
    <property type="project" value="InterPro"/>
</dbReference>
<dbReference type="SUPFAM" id="SSF64288">
    <property type="entry name" value="Chorismate lyase-like"/>
    <property type="match status" value="1"/>
</dbReference>
<dbReference type="PRINTS" id="PR00035">
    <property type="entry name" value="HTHGNTR"/>
</dbReference>
<evidence type="ECO:0000256" key="4">
    <source>
        <dbReference type="ARBA" id="ARBA00023163"/>
    </source>
</evidence>
<dbReference type="FunFam" id="1.10.10.10:FF:000079">
    <property type="entry name" value="GntR family transcriptional regulator"/>
    <property type="match status" value="1"/>
</dbReference>
<evidence type="ECO:0000256" key="1">
    <source>
        <dbReference type="ARBA" id="ARBA00022491"/>
    </source>
</evidence>
<proteinExistence type="predicted"/>
<dbReference type="CDD" id="cd07377">
    <property type="entry name" value="WHTH_GntR"/>
    <property type="match status" value="1"/>
</dbReference>
<keyword evidence="2" id="KW-0805">Transcription regulation</keyword>
<keyword evidence="3" id="KW-0238">DNA-binding</keyword>
<dbReference type="PANTHER" id="PTHR44846:SF5">
    <property type="entry name" value="HTH-TYPE TRANSCRIPTIONAL REGULATOR GMUR"/>
    <property type="match status" value="1"/>
</dbReference>
<dbReference type="SUPFAM" id="SSF46785">
    <property type="entry name" value="Winged helix' DNA-binding domain"/>
    <property type="match status" value="1"/>
</dbReference>
<dbReference type="PROSITE" id="PS50949">
    <property type="entry name" value="HTH_GNTR"/>
    <property type="match status" value="1"/>
</dbReference>
<dbReference type="InterPro" id="IPR011663">
    <property type="entry name" value="UTRA"/>
</dbReference>
<evidence type="ECO:0000256" key="3">
    <source>
        <dbReference type="ARBA" id="ARBA00023125"/>
    </source>
</evidence>
<protein>
    <submittedName>
        <fullName evidence="5">UTRA domain-containing protein</fullName>
    </submittedName>
</protein>
<organism evidence="5 6">
    <name type="scientific">Clostridium butyricum</name>
    <dbReference type="NCBI Taxonomy" id="1492"/>
    <lineage>
        <taxon>Bacteria</taxon>
        <taxon>Bacillati</taxon>
        <taxon>Bacillota</taxon>
        <taxon>Clostridia</taxon>
        <taxon>Eubacteriales</taxon>
        <taxon>Clostridiaceae</taxon>
        <taxon>Clostridium</taxon>
    </lineage>
</organism>
<dbReference type="InterPro" id="IPR036388">
    <property type="entry name" value="WH-like_DNA-bd_sf"/>
</dbReference>
<dbReference type="InterPro" id="IPR036390">
    <property type="entry name" value="WH_DNA-bd_sf"/>
</dbReference>
<dbReference type="GO" id="GO:0003677">
    <property type="term" value="F:DNA binding"/>
    <property type="evidence" value="ECO:0007669"/>
    <property type="project" value="UniProtKB-KW"/>
</dbReference>
<evidence type="ECO:0000313" key="6">
    <source>
        <dbReference type="Proteomes" id="UP000474042"/>
    </source>
</evidence>
<dbReference type="FunFam" id="3.40.1410.10:FF:000008">
    <property type="entry name" value="Transcriptional regulator, GntR family"/>
    <property type="match status" value="1"/>
</dbReference>
<dbReference type="PANTHER" id="PTHR44846">
    <property type="entry name" value="MANNOSYL-D-GLYCERATE TRANSPORT/METABOLISM SYSTEM REPRESSOR MNGR-RELATED"/>
    <property type="match status" value="1"/>
</dbReference>
<dbReference type="InterPro" id="IPR028978">
    <property type="entry name" value="Chorismate_lyase_/UTRA_dom_sf"/>
</dbReference>
<sequence length="236" mass="27140">MSKYKEIAEDIRKGILDGRYNPNEQLPLEKEMCEYYDVSRITIKKAVDELVSEGLVVKRRGAGTFVKAFDNSDVEGFSMSKQFCGFTESYKDKKVESKIIKFEVVHPTEEIATKLKMTCDDFVYYIIRVRYAGGEPHVVEYTHMPIGVIPGIKNDILHKSVYSYIENELSLKIKSAHKTIRAIEPSDSEKEYLEIDSNMPILEVEQVGFLDNGQPFEYSIAHHRGDKTEFRSVSFK</sequence>
<dbReference type="InterPro" id="IPR050679">
    <property type="entry name" value="Bact_HTH_transcr_reg"/>
</dbReference>
<dbReference type="EMBL" id="WOFV02000001">
    <property type="protein sequence ID" value="NAS16390.1"/>
    <property type="molecule type" value="Genomic_DNA"/>
</dbReference>
<dbReference type="InterPro" id="IPR000524">
    <property type="entry name" value="Tscrpt_reg_HTH_GntR"/>
</dbReference>
<dbReference type="Gene3D" id="3.40.1410.10">
    <property type="entry name" value="Chorismate lyase-like"/>
    <property type="match status" value="1"/>
</dbReference>
<dbReference type="SMART" id="SM00345">
    <property type="entry name" value="HTH_GNTR"/>
    <property type="match status" value="1"/>
</dbReference>
<name>A0A6L9EII0_CLOBU</name>
<accession>A0A6L9EII0</accession>
<keyword evidence="1" id="KW-0678">Repressor</keyword>
<evidence type="ECO:0000313" key="5">
    <source>
        <dbReference type="EMBL" id="NAS16390.1"/>
    </source>
</evidence>
<keyword evidence="4" id="KW-0804">Transcription</keyword>